<comment type="caution">
    <text evidence="9">The sequence shown here is derived from an EMBL/GenBank/DDBJ whole genome shotgun (WGS) entry which is preliminary data.</text>
</comment>
<dbReference type="PROSITE" id="PS51746">
    <property type="entry name" value="PPM_2"/>
    <property type="match status" value="1"/>
</dbReference>
<keyword evidence="10" id="KW-1185">Reference proteome</keyword>
<dbReference type="CDD" id="cd14014">
    <property type="entry name" value="STKc_PknB_like"/>
    <property type="match status" value="1"/>
</dbReference>
<keyword evidence="3" id="KW-0547">Nucleotide-binding</keyword>
<sequence>MTLSIRLGQYSTAGCKAVNQDSYGAVLPQGTVLATKGIALAVADGVSSSRVSQVASETAIQSFLQDYYCTNDAWSVPHSCRQVVQACHQWLVSQNRQSGYSLEPEKGYLCTFTSLVLRRDQAYWLHIGDSRMYLLRGRQLEQLTRDHRVWQGQASYLSQALGLDQRLEPEQNSLTLQPGDLLLLATDGLFDALTPADLLRALTDSQLDPTESAHQLAQLALDNGATDNISLQLVVVDAVDRRASKPYQPNDHLPLPPALAVGDELDGFEVTQVVQQNSRSFVYQVYCKQDGRSYLLKAPSTEHSEQPEQLERLLREEWIARRVQSRHLLKAAPSGHSRTALYSLFEFIEGQSLRQWLQDHPKAPLEQVRQLIEQVGRALQSLHRSEILHQDLRPENVMIDHQGLVVVIDYGSAKLAGLDNTMATACEVPGTALYRAPEYMQGEAGNEGSDLYSLAVLTYHLLTGQFPYGTAMARCTTAKAQSRLSYQSARLYRPELPLWLDQTLQKAVQPSPASRYQLLSEFLYDLRQPNPEFMAPVSLIQQHPLAFWQALCVFQLLLILALLIQ</sequence>
<dbReference type="SMART" id="SM00220">
    <property type="entry name" value="S_TKc"/>
    <property type="match status" value="1"/>
</dbReference>
<evidence type="ECO:0000256" key="5">
    <source>
        <dbReference type="ARBA" id="ARBA00022840"/>
    </source>
</evidence>
<dbReference type="SUPFAM" id="SSF56112">
    <property type="entry name" value="Protein kinase-like (PK-like)"/>
    <property type="match status" value="1"/>
</dbReference>
<keyword evidence="5" id="KW-0067">ATP-binding</keyword>
<evidence type="ECO:0000256" key="6">
    <source>
        <dbReference type="SAM" id="Phobius"/>
    </source>
</evidence>
<dbReference type="Proteomes" id="UP001595962">
    <property type="component" value="Unassembled WGS sequence"/>
</dbReference>
<evidence type="ECO:0000313" key="10">
    <source>
        <dbReference type="Proteomes" id="UP001595962"/>
    </source>
</evidence>
<dbReference type="Gene3D" id="3.30.200.20">
    <property type="entry name" value="Phosphorylase Kinase, domain 1"/>
    <property type="match status" value="1"/>
</dbReference>
<dbReference type="CDD" id="cd00143">
    <property type="entry name" value="PP2Cc"/>
    <property type="match status" value="1"/>
</dbReference>
<dbReference type="Gene3D" id="1.10.510.10">
    <property type="entry name" value="Transferase(Phosphotransferase) domain 1"/>
    <property type="match status" value="1"/>
</dbReference>
<evidence type="ECO:0000256" key="1">
    <source>
        <dbReference type="ARBA" id="ARBA00022527"/>
    </source>
</evidence>
<dbReference type="InterPro" id="IPR008266">
    <property type="entry name" value="Tyr_kinase_AS"/>
</dbReference>
<feature type="transmembrane region" description="Helical" evidence="6">
    <location>
        <begin position="545"/>
        <end position="564"/>
    </location>
</feature>
<dbReference type="InterPro" id="IPR011009">
    <property type="entry name" value="Kinase-like_dom_sf"/>
</dbReference>
<dbReference type="PROSITE" id="PS00109">
    <property type="entry name" value="PROTEIN_KINASE_TYR"/>
    <property type="match status" value="1"/>
</dbReference>
<keyword evidence="6" id="KW-1133">Transmembrane helix</keyword>
<dbReference type="Pfam" id="PF00069">
    <property type="entry name" value="Pkinase"/>
    <property type="match status" value="1"/>
</dbReference>
<evidence type="ECO:0000256" key="4">
    <source>
        <dbReference type="ARBA" id="ARBA00022777"/>
    </source>
</evidence>
<evidence type="ECO:0000259" key="7">
    <source>
        <dbReference type="PROSITE" id="PS50011"/>
    </source>
</evidence>
<feature type="domain" description="PPM-type phosphatase" evidence="8">
    <location>
        <begin position="6"/>
        <end position="236"/>
    </location>
</feature>
<accession>A0ABV9JHZ2</accession>
<dbReference type="GO" id="GO:0016301">
    <property type="term" value="F:kinase activity"/>
    <property type="evidence" value="ECO:0007669"/>
    <property type="project" value="UniProtKB-KW"/>
</dbReference>
<dbReference type="EMBL" id="JBHSGB010000005">
    <property type="protein sequence ID" value="MFC4654343.1"/>
    <property type="molecule type" value="Genomic_DNA"/>
</dbReference>
<protein>
    <submittedName>
        <fullName evidence="9">Protein kinase</fullName>
    </submittedName>
</protein>
<reference evidence="10" key="1">
    <citation type="journal article" date="2019" name="Int. J. Syst. Evol. Microbiol.">
        <title>The Global Catalogue of Microorganisms (GCM) 10K type strain sequencing project: providing services to taxonomists for standard genome sequencing and annotation.</title>
        <authorList>
            <consortium name="The Broad Institute Genomics Platform"/>
            <consortium name="The Broad Institute Genome Sequencing Center for Infectious Disease"/>
            <person name="Wu L."/>
            <person name="Ma J."/>
        </authorList>
    </citation>
    <scope>NUCLEOTIDE SEQUENCE [LARGE SCALE GENOMIC DNA]</scope>
    <source>
        <strain evidence="10">DT28</strain>
    </source>
</reference>
<proteinExistence type="predicted"/>
<evidence type="ECO:0000256" key="3">
    <source>
        <dbReference type="ARBA" id="ARBA00022741"/>
    </source>
</evidence>
<name>A0ABV9JHZ2_9GAMM</name>
<keyword evidence="1" id="KW-0723">Serine/threonine-protein kinase</keyword>
<dbReference type="InterPro" id="IPR036457">
    <property type="entry name" value="PPM-type-like_dom_sf"/>
</dbReference>
<organism evidence="9 10">
    <name type="scientific">Rheinheimera marina</name>
    <dbReference type="NCBI Taxonomy" id="1774958"/>
    <lineage>
        <taxon>Bacteria</taxon>
        <taxon>Pseudomonadati</taxon>
        <taxon>Pseudomonadota</taxon>
        <taxon>Gammaproteobacteria</taxon>
        <taxon>Chromatiales</taxon>
        <taxon>Chromatiaceae</taxon>
        <taxon>Rheinheimera</taxon>
    </lineage>
</organism>
<dbReference type="InterPro" id="IPR000719">
    <property type="entry name" value="Prot_kinase_dom"/>
</dbReference>
<feature type="domain" description="Protein kinase" evidence="7">
    <location>
        <begin position="268"/>
        <end position="533"/>
    </location>
</feature>
<evidence type="ECO:0000313" key="9">
    <source>
        <dbReference type="EMBL" id="MFC4654343.1"/>
    </source>
</evidence>
<evidence type="ECO:0000259" key="8">
    <source>
        <dbReference type="PROSITE" id="PS51746"/>
    </source>
</evidence>
<dbReference type="Pfam" id="PF13672">
    <property type="entry name" value="PP2C_2"/>
    <property type="match status" value="1"/>
</dbReference>
<keyword evidence="4 9" id="KW-0418">Kinase</keyword>
<evidence type="ECO:0000256" key="2">
    <source>
        <dbReference type="ARBA" id="ARBA00022679"/>
    </source>
</evidence>
<dbReference type="SMART" id="SM00332">
    <property type="entry name" value="PP2Cc"/>
    <property type="match status" value="1"/>
</dbReference>
<dbReference type="Gene3D" id="3.60.40.10">
    <property type="entry name" value="PPM-type phosphatase domain"/>
    <property type="match status" value="1"/>
</dbReference>
<keyword evidence="2" id="KW-0808">Transferase</keyword>
<dbReference type="PROSITE" id="PS50011">
    <property type="entry name" value="PROTEIN_KINASE_DOM"/>
    <property type="match status" value="1"/>
</dbReference>
<dbReference type="SMART" id="SM00331">
    <property type="entry name" value="PP2C_SIG"/>
    <property type="match status" value="1"/>
</dbReference>
<dbReference type="RefSeq" id="WP_377332188.1">
    <property type="nucleotide sequence ID" value="NZ_JBHSGB010000005.1"/>
</dbReference>
<keyword evidence="6" id="KW-0472">Membrane</keyword>
<dbReference type="InterPro" id="IPR001932">
    <property type="entry name" value="PPM-type_phosphatase-like_dom"/>
</dbReference>
<dbReference type="SUPFAM" id="SSF81606">
    <property type="entry name" value="PP2C-like"/>
    <property type="match status" value="1"/>
</dbReference>
<gene>
    <name evidence="9" type="ORF">ACFO3I_04795</name>
</gene>
<keyword evidence="6" id="KW-0812">Transmembrane</keyword>
<dbReference type="PANTHER" id="PTHR24351">
    <property type="entry name" value="RIBOSOMAL PROTEIN S6 KINASE"/>
    <property type="match status" value="1"/>
</dbReference>